<gene>
    <name evidence="3" type="ORF">BG006_002657</name>
</gene>
<keyword evidence="2" id="KW-0812">Transmembrane</keyword>
<evidence type="ECO:0000313" key="4">
    <source>
        <dbReference type="Proteomes" id="UP000696485"/>
    </source>
</evidence>
<feature type="region of interest" description="Disordered" evidence="1">
    <location>
        <begin position="461"/>
        <end position="549"/>
    </location>
</feature>
<name>A0A9P5SQE9_9FUNG</name>
<feature type="transmembrane region" description="Helical" evidence="2">
    <location>
        <begin position="380"/>
        <end position="399"/>
    </location>
</feature>
<feature type="compositionally biased region" description="Low complexity" evidence="1">
    <location>
        <begin position="489"/>
        <end position="506"/>
    </location>
</feature>
<comment type="caution">
    <text evidence="3">The sequence shown here is derived from an EMBL/GenBank/DDBJ whole genome shotgun (WGS) entry which is preliminary data.</text>
</comment>
<evidence type="ECO:0000256" key="1">
    <source>
        <dbReference type="SAM" id="MobiDB-lite"/>
    </source>
</evidence>
<dbReference type="EMBL" id="JAAAUY010000164">
    <property type="protein sequence ID" value="KAF9334152.1"/>
    <property type="molecule type" value="Genomic_DNA"/>
</dbReference>
<keyword evidence="2" id="KW-0472">Membrane</keyword>
<evidence type="ECO:0000256" key="2">
    <source>
        <dbReference type="SAM" id="Phobius"/>
    </source>
</evidence>
<keyword evidence="2" id="KW-1133">Transmembrane helix</keyword>
<organism evidence="3 4">
    <name type="scientific">Podila minutissima</name>
    <dbReference type="NCBI Taxonomy" id="64525"/>
    <lineage>
        <taxon>Eukaryota</taxon>
        <taxon>Fungi</taxon>
        <taxon>Fungi incertae sedis</taxon>
        <taxon>Mucoromycota</taxon>
        <taxon>Mortierellomycotina</taxon>
        <taxon>Mortierellomycetes</taxon>
        <taxon>Mortierellales</taxon>
        <taxon>Mortierellaceae</taxon>
        <taxon>Podila</taxon>
    </lineage>
</organism>
<sequence>MGRLVPKCIAANEESIYFVARGQNSSSVNSDVELVVLAKSNPSPDLRNATWTIVSTAPAIQFEERQLAYNRQKFSCHVDKNGVFTIMAKSWEATDSTIYRSRYDPYSGAHGEWIRANMFPPYEYIGTERSWIHPESKAAAFIQYPISSRNTLPPAFKPALEIGQMNEAGVVVSGNLAEANITDTVGVIYGKFYGDGQLYTTLKVGSPIISNTTQGTTYNQTLVYFPFKAPYSLTSPPEGVASFEWNLECRSSNIDSDVKAAVSKGKLYYFCQHPRAQANTMSNMYIFDSATKENLGPYPLDVGVARTADVVLAPGPAAFPHYALINETDGTISYATFSAMTESGINATRLDPGFFTIAGLEDYVPRHLINQGEKSYETTAVIWGIVAAACVSFIVLCFWSCHMYKRRQAEEASMPPVDRIGAVHRPGDGEDFELPAYTSTPEYANYIHPEDLAYLQSVNNPSLAEPTTQGQDVSNNDNSNNNDYDHPPTDAAPEEGAATPAEAQTEGDAAESEVSLEIPPSESPSTIVAIPIEDIPTEDPPEYKEEDRT</sequence>
<protein>
    <submittedName>
        <fullName evidence="3">Uncharacterized protein</fullName>
    </submittedName>
</protein>
<feature type="compositionally biased region" description="Polar residues" evidence="1">
    <location>
        <begin position="461"/>
        <end position="473"/>
    </location>
</feature>
<proteinExistence type="predicted"/>
<accession>A0A9P5SQE9</accession>
<evidence type="ECO:0000313" key="3">
    <source>
        <dbReference type="EMBL" id="KAF9334152.1"/>
    </source>
</evidence>
<keyword evidence="4" id="KW-1185">Reference proteome</keyword>
<reference evidence="3" key="1">
    <citation type="journal article" date="2020" name="Fungal Divers.">
        <title>Resolving the Mortierellaceae phylogeny through synthesis of multi-gene phylogenetics and phylogenomics.</title>
        <authorList>
            <person name="Vandepol N."/>
            <person name="Liber J."/>
            <person name="Desiro A."/>
            <person name="Na H."/>
            <person name="Kennedy M."/>
            <person name="Barry K."/>
            <person name="Grigoriev I.V."/>
            <person name="Miller A.N."/>
            <person name="O'Donnell K."/>
            <person name="Stajich J.E."/>
            <person name="Bonito G."/>
        </authorList>
    </citation>
    <scope>NUCLEOTIDE SEQUENCE</scope>
    <source>
        <strain evidence="3">NVP1</strain>
    </source>
</reference>
<dbReference type="Proteomes" id="UP000696485">
    <property type="component" value="Unassembled WGS sequence"/>
</dbReference>
<dbReference type="AlphaFoldDB" id="A0A9P5SQE9"/>